<dbReference type="Proteomes" id="UP001234297">
    <property type="component" value="Chromosome 7"/>
</dbReference>
<comment type="caution">
    <text evidence="1">The sequence shown here is derived from an EMBL/GenBank/DDBJ whole genome shotgun (WGS) entry which is preliminary data.</text>
</comment>
<keyword evidence="2" id="KW-1185">Reference proteome</keyword>
<name>A0ACC2LEG8_PERAE</name>
<evidence type="ECO:0000313" key="2">
    <source>
        <dbReference type="Proteomes" id="UP001234297"/>
    </source>
</evidence>
<accession>A0ACC2LEG8</accession>
<gene>
    <name evidence="1" type="ORF">MRB53_024747</name>
</gene>
<protein>
    <submittedName>
        <fullName evidence="1">Uncharacterized protein</fullName>
    </submittedName>
</protein>
<evidence type="ECO:0000313" key="1">
    <source>
        <dbReference type="EMBL" id="KAJ8631424.1"/>
    </source>
</evidence>
<proteinExistence type="predicted"/>
<reference evidence="1 2" key="1">
    <citation type="journal article" date="2022" name="Hortic Res">
        <title>A haplotype resolved chromosomal level avocado genome allows analysis of novel avocado genes.</title>
        <authorList>
            <person name="Nath O."/>
            <person name="Fletcher S.J."/>
            <person name="Hayward A."/>
            <person name="Shaw L.M."/>
            <person name="Masouleh A.K."/>
            <person name="Furtado A."/>
            <person name="Henry R.J."/>
            <person name="Mitter N."/>
        </authorList>
    </citation>
    <scope>NUCLEOTIDE SEQUENCE [LARGE SCALE GENOMIC DNA]</scope>
    <source>
        <strain evidence="2">cv. Hass</strain>
    </source>
</reference>
<dbReference type="EMBL" id="CM056815">
    <property type="protein sequence ID" value="KAJ8631424.1"/>
    <property type="molecule type" value="Genomic_DNA"/>
</dbReference>
<organism evidence="1 2">
    <name type="scientific">Persea americana</name>
    <name type="common">Avocado</name>
    <dbReference type="NCBI Taxonomy" id="3435"/>
    <lineage>
        <taxon>Eukaryota</taxon>
        <taxon>Viridiplantae</taxon>
        <taxon>Streptophyta</taxon>
        <taxon>Embryophyta</taxon>
        <taxon>Tracheophyta</taxon>
        <taxon>Spermatophyta</taxon>
        <taxon>Magnoliopsida</taxon>
        <taxon>Magnoliidae</taxon>
        <taxon>Laurales</taxon>
        <taxon>Lauraceae</taxon>
        <taxon>Persea</taxon>
    </lineage>
</organism>
<sequence>MGEEVNPEDNAHFCTSPLERPTMREVIAMLIDAREASSISLSSPTSETPLDEDSDPKGQGDLVRVSSSLSSLYLTGGNSSSVKDCTLIADMGETGKRSRPQRDSENKDRYHKRRANNRDNSDDEKYQKRRGNDRDDTNDDKYQKRRNHNKDEGELIVYRILCRDSVIGCVIGKNGKVINSLRQETWARIKVVDPFPGANERVITIYCYVKDKDKKEVHEDETEPLCAAQDALLKVHSTIATAVDNFFQSDKEYKAEVRILVPTSQVANVIGKSGNTIKKLRAKTGANIKVTRKDPNDPTHSFAMSFDNIIQITGDAENVNKALFAVSAIMYKFPPKEEISLDATVPELSPSIIIPADVPIYPTGGLYAGADAMVPPTGSIPPVVPAPHISELHSYTDAGTAWPVYTSALPAVPAYSGPSRSEELVIQLLCPSDRLGRVIGRGGSSIKSVRQESGARVDVGDPRADSEQCVITVTSTESADDLKSNAVEAVLLLQGKINDNDDNNSVNFRMLVPTKAIGCLIGKGGSIINEMRKSTKADVRISKGKKPKCARDDDQLIEVIGEVGSVRDALVQIVLRLRDFVLRDRDGPRGASPTDSLFPGARTTTPATDSLFSGSSRSAPAPDSFYSSTLRSAPVADSLYSGGLSVPSTFSSIPPVAPLSYEQRVEAGSGMGMLPSSSLYRYGSLQVGENGYGSSYGSLSPYSSRSYGGLSSILEIVIPGNAVGKVMGKGGSNLTNIQKISGAVVEIRDSKSSRSERVAQISGTPEQRRTAENLVRAFILAT</sequence>